<protein>
    <recommendedName>
        <fullName evidence="3">STAS/SEC14 domain-containing protein</fullName>
    </recommendedName>
</protein>
<comment type="caution">
    <text evidence="1">The sequence shown here is derived from an EMBL/GenBank/DDBJ whole genome shotgun (WGS) entry which is preliminary data.</text>
</comment>
<evidence type="ECO:0000313" key="1">
    <source>
        <dbReference type="EMBL" id="MFC0349505.1"/>
    </source>
</evidence>
<name>A0ABV6ICF5_9BURK</name>
<dbReference type="EMBL" id="JBHLXJ010000007">
    <property type="protein sequence ID" value="MFC0349505.1"/>
    <property type="molecule type" value="Genomic_DNA"/>
</dbReference>
<accession>A0ABV6ICF5</accession>
<dbReference type="Proteomes" id="UP001589844">
    <property type="component" value="Unassembled WGS sequence"/>
</dbReference>
<reference evidence="1 2" key="1">
    <citation type="submission" date="2024-09" db="EMBL/GenBank/DDBJ databases">
        <authorList>
            <person name="Sun Q."/>
            <person name="Mori K."/>
        </authorList>
    </citation>
    <scope>NUCLEOTIDE SEQUENCE [LARGE SCALE GENOMIC DNA]</scope>
    <source>
        <strain evidence="1 2">CCM 8677</strain>
    </source>
</reference>
<keyword evidence="2" id="KW-1185">Reference proteome</keyword>
<organism evidence="1 2">
    <name type="scientific">Undibacterium danionis</name>
    <dbReference type="NCBI Taxonomy" id="1812100"/>
    <lineage>
        <taxon>Bacteria</taxon>
        <taxon>Pseudomonadati</taxon>
        <taxon>Pseudomonadota</taxon>
        <taxon>Betaproteobacteria</taxon>
        <taxon>Burkholderiales</taxon>
        <taxon>Oxalobacteraceae</taxon>
        <taxon>Undibacterium</taxon>
    </lineage>
</organism>
<proteinExistence type="predicted"/>
<evidence type="ECO:0008006" key="3">
    <source>
        <dbReference type="Google" id="ProtNLM"/>
    </source>
</evidence>
<dbReference type="RefSeq" id="WP_390211155.1">
    <property type="nucleotide sequence ID" value="NZ_JBHLXJ010000007.1"/>
</dbReference>
<gene>
    <name evidence="1" type="ORF">ACFFJH_06780</name>
</gene>
<sequence length="157" mass="18054">MNSIFRPHGRFHIWTEGQLLLTEVTGPWNRELINYWAAQALKLTRQFSVERPYIAITTVYDSILCPSDAIDRIAQAIEFSHTKLPCLENLIVAADDVEGRELVQSTYRRIGIRRFYTKFEDAKAWAEQALREHQLHSTSSNLTDSKLTDTSPTELTS</sequence>
<evidence type="ECO:0000313" key="2">
    <source>
        <dbReference type="Proteomes" id="UP001589844"/>
    </source>
</evidence>